<dbReference type="PROSITE" id="PS52048">
    <property type="entry name" value="UCH_DOMAIN"/>
    <property type="match status" value="1"/>
</dbReference>
<evidence type="ECO:0000256" key="2">
    <source>
        <dbReference type="ARBA" id="ARBA00009326"/>
    </source>
</evidence>
<dbReference type="GO" id="GO:0005737">
    <property type="term" value="C:cytoplasm"/>
    <property type="evidence" value="ECO:0007669"/>
    <property type="project" value="TreeGrafter"/>
</dbReference>
<dbReference type="PANTHER" id="PTHR10589">
    <property type="entry name" value="UBIQUITIN CARBOXYL-TERMINAL HYDROLASE"/>
    <property type="match status" value="1"/>
</dbReference>
<dbReference type="GO" id="GO:0016579">
    <property type="term" value="P:protein deubiquitination"/>
    <property type="evidence" value="ECO:0007669"/>
    <property type="project" value="TreeGrafter"/>
</dbReference>
<keyword evidence="11" id="KW-1185">Reference proteome</keyword>
<evidence type="ECO:0000313" key="11">
    <source>
        <dbReference type="Proteomes" id="UP000295083"/>
    </source>
</evidence>
<dbReference type="EMBL" id="QAPG01000117">
    <property type="protein sequence ID" value="TDZ30841.1"/>
    <property type="molecule type" value="Genomic_DNA"/>
</dbReference>
<evidence type="ECO:0000259" key="9">
    <source>
        <dbReference type="PROSITE" id="PS52048"/>
    </source>
</evidence>
<dbReference type="InterPro" id="IPR057254">
    <property type="entry name" value="UCH_AS"/>
</dbReference>
<organism evidence="10 11">
    <name type="scientific">Colletotrichum spinosum</name>
    <dbReference type="NCBI Taxonomy" id="1347390"/>
    <lineage>
        <taxon>Eukaryota</taxon>
        <taxon>Fungi</taxon>
        <taxon>Dikarya</taxon>
        <taxon>Ascomycota</taxon>
        <taxon>Pezizomycotina</taxon>
        <taxon>Sordariomycetes</taxon>
        <taxon>Hypocreomycetidae</taxon>
        <taxon>Glomerellales</taxon>
        <taxon>Glomerellaceae</taxon>
        <taxon>Colletotrichum</taxon>
        <taxon>Colletotrichum orbiculare species complex</taxon>
    </lineage>
</organism>
<evidence type="ECO:0000313" key="10">
    <source>
        <dbReference type="EMBL" id="TDZ30841.1"/>
    </source>
</evidence>
<evidence type="ECO:0000256" key="5">
    <source>
        <dbReference type="ARBA" id="ARBA00022801"/>
    </source>
</evidence>
<feature type="site" description="Important for enzyme activity" evidence="7">
    <location>
        <position position="196"/>
    </location>
</feature>
<feature type="site" description="Transition state stabilizer" evidence="7">
    <location>
        <position position="100"/>
    </location>
</feature>
<dbReference type="Pfam" id="PF01088">
    <property type="entry name" value="Peptidase_C12"/>
    <property type="match status" value="1"/>
</dbReference>
<keyword evidence="3 7" id="KW-0645">Protease</keyword>
<keyword evidence="6 7" id="KW-0788">Thiol protease</keyword>
<name>A0A4R8PY52_9PEZI</name>
<evidence type="ECO:0000256" key="8">
    <source>
        <dbReference type="RuleBase" id="RU361215"/>
    </source>
</evidence>
<evidence type="ECO:0000256" key="7">
    <source>
        <dbReference type="PROSITE-ProRule" id="PRU01393"/>
    </source>
</evidence>
<accession>A0A4R8PY52</accession>
<dbReference type="PROSITE" id="PS00140">
    <property type="entry name" value="UCH_1"/>
    <property type="match status" value="1"/>
</dbReference>
<proteinExistence type="inferred from homology"/>
<comment type="similarity">
    <text evidence="2 7 8">Belongs to the peptidase C12 family.</text>
</comment>
<dbReference type="PRINTS" id="PR00707">
    <property type="entry name" value="UBCTHYDRLASE"/>
</dbReference>
<sequence length="247" mass="26601">MSSTNPDPSASAPAFIPLEANPELMTTLLHKLGLSPALAIHDVFSLTEPELLAFLPRPALALLLVFPVSAAYESHRLAEDSLIEEYAGKGEGENVLWFRQTIRNACGLMGLLHAVSNGPAREYIQKPSDLDTLIEKAEPLDPSARAQLLENTPALATAHREAASQGATEAPQAQDDIDLHYVCFVRGTDGSLWELDGRRKGPLKRGQLEEGEDVLSEKALAVGPLKFLEREGADLRFSAVALASASD</sequence>
<evidence type="ECO:0000256" key="3">
    <source>
        <dbReference type="ARBA" id="ARBA00022670"/>
    </source>
</evidence>
<dbReference type="EC" id="3.4.19.12" evidence="8"/>
<comment type="caution">
    <text evidence="10">The sequence shown here is derived from an EMBL/GenBank/DDBJ whole genome shotgun (WGS) entry which is preliminary data.</text>
</comment>
<comment type="catalytic activity">
    <reaction evidence="1 7 8">
        <text>Thiol-dependent hydrolysis of ester, thioester, amide, peptide and isopeptide bonds formed by the C-terminal Gly of ubiquitin (a 76-residue protein attached to proteins as an intracellular targeting signal).</text>
        <dbReference type="EC" id="3.4.19.12"/>
    </reaction>
</comment>
<dbReference type="InterPro" id="IPR038765">
    <property type="entry name" value="Papain-like_cys_pep_sf"/>
</dbReference>
<gene>
    <name evidence="10" type="primary">Uchl3-1</name>
    <name evidence="10" type="ORF">C8035_v002243</name>
</gene>
<dbReference type="AlphaFoldDB" id="A0A4R8PY52"/>
<evidence type="ECO:0000256" key="1">
    <source>
        <dbReference type="ARBA" id="ARBA00000707"/>
    </source>
</evidence>
<feature type="active site" description="Nucleophile" evidence="7">
    <location>
        <position position="106"/>
    </location>
</feature>
<evidence type="ECO:0000256" key="6">
    <source>
        <dbReference type="ARBA" id="ARBA00022807"/>
    </source>
</evidence>
<keyword evidence="5 7" id="KW-0378">Hydrolase</keyword>
<feature type="domain" description="UCH catalytic" evidence="9">
    <location>
        <begin position="14"/>
        <end position="244"/>
    </location>
</feature>
<dbReference type="CDD" id="cd09616">
    <property type="entry name" value="Peptidase_C12_UCH_L1_L3"/>
    <property type="match status" value="1"/>
</dbReference>
<dbReference type="PANTHER" id="PTHR10589:SF17">
    <property type="entry name" value="UBIQUITIN CARBOXYL-TERMINAL HYDROLASE"/>
    <property type="match status" value="1"/>
</dbReference>
<feature type="active site" description="Proton donor" evidence="7">
    <location>
        <position position="180"/>
    </location>
</feature>
<reference evidence="10 11" key="1">
    <citation type="submission" date="2018-11" db="EMBL/GenBank/DDBJ databases">
        <title>Genome sequence and assembly of Colletotrichum spinosum.</title>
        <authorList>
            <person name="Gan P."/>
            <person name="Shirasu K."/>
        </authorList>
    </citation>
    <scope>NUCLEOTIDE SEQUENCE [LARGE SCALE GENOMIC DNA]</scope>
    <source>
        <strain evidence="10 11">CBS 515.97</strain>
    </source>
</reference>
<evidence type="ECO:0000256" key="4">
    <source>
        <dbReference type="ARBA" id="ARBA00022786"/>
    </source>
</evidence>
<dbReference type="GO" id="GO:0004843">
    <property type="term" value="F:cysteine-type deubiquitinase activity"/>
    <property type="evidence" value="ECO:0007669"/>
    <property type="project" value="UniProtKB-UniRule"/>
</dbReference>
<keyword evidence="4 7" id="KW-0833">Ubl conjugation pathway</keyword>
<dbReference type="Gene3D" id="3.40.532.10">
    <property type="entry name" value="Peptidase C12, ubiquitin carboxyl-terminal hydrolase"/>
    <property type="match status" value="1"/>
</dbReference>
<dbReference type="GO" id="GO:0006511">
    <property type="term" value="P:ubiquitin-dependent protein catabolic process"/>
    <property type="evidence" value="ECO:0007669"/>
    <property type="project" value="UniProtKB-UniRule"/>
</dbReference>
<protein>
    <recommendedName>
        <fullName evidence="8">Ubiquitin carboxyl-terminal hydrolase</fullName>
        <ecNumber evidence="8">3.4.19.12</ecNumber>
    </recommendedName>
</protein>
<dbReference type="SUPFAM" id="SSF54001">
    <property type="entry name" value="Cysteine proteinases"/>
    <property type="match status" value="1"/>
</dbReference>
<dbReference type="InterPro" id="IPR001578">
    <property type="entry name" value="Peptidase_C12_UCH"/>
</dbReference>
<dbReference type="FunFam" id="3.40.532.10:FF:000008">
    <property type="entry name" value="Ubiquitin carboxyl-terminal hydrolase"/>
    <property type="match status" value="1"/>
</dbReference>
<dbReference type="Proteomes" id="UP000295083">
    <property type="component" value="Unassembled WGS sequence"/>
</dbReference>
<dbReference type="InterPro" id="IPR036959">
    <property type="entry name" value="Peptidase_C12_UCH_sf"/>
</dbReference>